<feature type="region of interest" description="Disordered" evidence="15">
    <location>
        <begin position="1127"/>
        <end position="1156"/>
    </location>
</feature>
<dbReference type="EMBL" id="JARQZJ010000062">
    <property type="protein sequence ID" value="KAK9879714.1"/>
    <property type="molecule type" value="Genomic_DNA"/>
</dbReference>
<feature type="coiled-coil region" evidence="14">
    <location>
        <begin position="1298"/>
        <end position="1325"/>
    </location>
</feature>
<keyword evidence="14" id="KW-0175">Coiled coil</keyword>
<dbReference type="PRINTS" id="PR00066">
    <property type="entry name" value="XRODRMPGMNTG"/>
</dbReference>
<dbReference type="FunFam" id="3.40.50.1010:FF:000044">
    <property type="entry name" value="DNA repair endonuclease"/>
    <property type="match status" value="1"/>
</dbReference>
<dbReference type="CDD" id="cd09868">
    <property type="entry name" value="PIN_XPG_RAD2"/>
    <property type="match status" value="2"/>
</dbReference>
<feature type="compositionally biased region" description="Acidic residues" evidence="15">
    <location>
        <begin position="163"/>
        <end position="172"/>
    </location>
</feature>
<feature type="compositionally biased region" description="Basic and acidic residues" evidence="15">
    <location>
        <begin position="987"/>
        <end position="996"/>
    </location>
</feature>
<evidence type="ECO:0000256" key="9">
    <source>
        <dbReference type="ARBA" id="ARBA00022801"/>
    </source>
</evidence>
<dbReference type="InterPro" id="IPR036279">
    <property type="entry name" value="5-3_exonuclease_C_sf"/>
</dbReference>
<evidence type="ECO:0000256" key="14">
    <source>
        <dbReference type="SAM" id="Coils"/>
    </source>
</evidence>
<evidence type="ECO:0000256" key="8">
    <source>
        <dbReference type="ARBA" id="ARBA00022763"/>
    </source>
</evidence>
<dbReference type="PRINTS" id="PR00853">
    <property type="entry name" value="XPGRADSUPER"/>
</dbReference>
<evidence type="ECO:0000256" key="7">
    <source>
        <dbReference type="ARBA" id="ARBA00022759"/>
    </source>
</evidence>
<feature type="domain" description="XPG-I" evidence="16">
    <location>
        <begin position="740"/>
        <end position="809"/>
    </location>
</feature>
<dbReference type="PROSITE" id="PS00841">
    <property type="entry name" value="XPG_1"/>
    <property type="match status" value="1"/>
</dbReference>
<keyword evidence="6" id="KW-0479">Metal-binding</keyword>
<keyword evidence="5" id="KW-0540">Nuclease</keyword>
<dbReference type="SUPFAM" id="SSF88723">
    <property type="entry name" value="PIN domain-like"/>
    <property type="match status" value="1"/>
</dbReference>
<feature type="region of interest" description="Disordered" evidence="15">
    <location>
        <begin position="987"/>
        <end position="1039"/>
    </location>
</feature>
<dbReference type="SUPFAM" id="SSF47807">
    <property type="entry name" value="5' to 3' exonuclease, C-terminal subdomain"/>
    <property type="match status" value="1"/>
</dbReference>
<dbReference type="GO" id="GO:0046872">
    <property type="term" value="F:metal ion binding"/>
    <property type="evidence" value="ECO:0007669"/>
    <property type="project" value="UniProtKB-KW"/>
</dbReference>
<evidence type="ECO:0000259" key="17">
    <source>
        <dbReference type="SMART" id="SM00485"/>
    </source>
</evidence>
<evidence type="ECO:0000313" key="19">
    <source>
        <dbReference type="Proteomes" id="UP001431783"/>
    </source>
</evidence>
<accession>A0AAW1UGB2</accession>
<dbReference type="PANTHER" id="PTHR16171:SF7">
    <property type="entry name" value="DNA REPAIR PROTEIN RAD2"/>
    <property type="match status" value="1"/>
</dbReference>
<keyword evidence="8" id="KW-0227">DNA damage</keyword>
<dbReference type="InterPro" id="IPR019974">
    <property type="entry name" value="XPG_CS"/>
</dbReference>
<comment type="caution">
    <text evidence="18">The sequence shown here is derived from an EMBL/GenBank/DDBJ whole genome shotgun (WGS) entry which is preliminary data.</text>
</comment>
<comment type="similarity">
    <text evidence="3">Belongs to the XPG/RAD2 endonuclease family. XPG subfamily.</text>
</comment>
<dbReference type="InterPro" id="IPR006086">
    <property type="entry name" value="XPG-I_dom"/>
</dbReference>
<dbReference type="GO" id="GO:0017108">
    <property type="term" value="F:5'-flap endonuclease activity"/>
    <property type="evidence" value="ECO:0007669"/>
    <property type="project" value="UniProtKB-ARBA"/>
</dbReference>
<evidence type="ECO:0000256" key="3">
    <source>
        <dbReference type="ARBA" id="ARBA00005283"/>
    </source>
</evidence>
<dbReference type="Pfam" id="PF00867">
    <property type="entry name" value="XPG_I"/>
    <property type="match status" value="1"/>
</dbReference>
<dbReference type="GO" id="GO:0006289">
    <property type="term" value="P:nucleotide-excision repair"/>
    <property type="evidence" value="ECO:0007669"/>
    <property type="project" value="InterPro"/>
</dbReference>
<evidence type="ECO:0000256" key="2">
    <source>
        <dbReference type="ARBA" id="ARBA00004123"/>
    </source>
</evidence>
<dbReference type="SMART" id="SM00279">
    <property type="entry name" value="HhH2"/>
    <property type="match status" value="1"/>
</dbReference>
<dbReference type="PROSITE" id="PS00842">
    <property type="entry name" value="XPG_2"/>
    <property type="match status" value="1"/>
</dbReference>
<dbReference type="Pfam" id="PF00752">
    <property type="entry name" value="XPG_N"/>
    <property type="match status" value="1"/>
</dbReference>
<organism evidence="18 19">
    <name type="scientific">Henosepilachna vigintioctopunctata</name>
    <dbReference type="NCBI Taxonomy" id="420089"/>
    <lineage>
        <taxon>Eukaryota</taxon>
        <taxon>Metazoa</taxon>
        <taxon>Ecdysozoa</taxon>
        <taxon>Arthropoda</taxon>
        <taxon>Hexapoda</taxon>
        <taxon>Insecta</taxon>
        <taxon>Pterygota</taxon>
        <taxon>Neoptera</taxon>
        <taxon>Endopterygota</taxon>
        <taxon>Coleoptera</taxon>
        <taxon>Polyphaga</taxon>
        <taxon>Cucujiformia</taxon>
        <taxon>Coccinelloidea</taxon>
        <taxon>Coccinellidae</taxon>
        <taxon>Epilachninae</taxon>
        <taxon>Epilachnini</taxon>
        <taxon>Henosepilachna</taxon>
    </lineage>
</organism>
<comment type="similarity">
    <text evidence="13">Belongs to the XPG/RAD2 endonuclease family. GEN subfamily.</text>
</comment>
<evidence type="ECO:0000256" key="1">
    <source>
        <dbReference type="ARBA" id="ARBA00001946"/>
    </source>
</evidence>
<dbReference type="InterPro" id="IPR006084">
    <property type="entry name" value="XPG/Rad2"/>
</dbReference>
<evidence type="ECO:0008006" key="20">
    <source>
        <dbReference type="Google" id="ProtNLM"/>
    </source>
</evidence>
<dbReference type="Gene3D" id="1.10.150.20">
    <property type="entry name" value="5' to 3' exonuclease, C-terminal subdomain"/>
    <property type="match status" value="1"/>
</dbReference>
<feature type="compositionally biased region" description="Basic residues" evidence="15">
    <location>
        <begin position="1131"/>
        <end position="1146"/>
    </location>
</feature>
<keyword evidence="4" id="KW-0597">Phosphoprotein</keyword>
<evidence type="ECO:0000313" key="18">
    <source>
        <dbReference type="EMBL" id="KAK9879714.1"/>
    </source>
</evidence>
<dbReference type="Gene3D" id="3.40.50.1010">
    <property type="entry name" value="5'-nuclease"/>
    <property type="match status" value="2"/>
</dbReference>
<keyword evidence="9" id="KW-0378">Hydrolase</keyword>
<evidence type="ECO:0000256" key="15">
    <source>
        <dbReference type="SAM" id="MobiDB-lite"/>
    </source>
</evidence>
<feature type="compositionally biased region" description="Basic residues" evidence="15">
    <location>
        <begin position="1027"/>
        <end position="1038"/>
    </location>
</feature>
<reference evidence="18 19" key="1">
    <citation type="submission" date="2023-03" db="EMBL/GenBank/DDBJ databases">
        <title>Genome insight into feeding habits of ladybird beetles.</title>
        <authorList>
            <person name="Li H.-S."/>
            <person name="Huang Y.-H."/>
            <person name="Pang H."/>
        </authorList>
    </citation>
    <scope>NUCLEOTIDE SEQUENCE [LARGE SCALE GENOMIC DNA]</scope>
    <source>
        <strain evidence="18">SYSU_2023b</strain>
        <tissue evidence="18">Whole body</tissue>
    </source>
</reference>
<dbReference type="InterPro" id="IPR029060">
    <property type="entry name" value="PIN-like_dom_sf"/>
</dbReference>
<evidence type="ECO:0000256" key="6">
    <source>
        <dbReference type="ARBA" id="ARBA00022723"/>
    </source>
</evidence>
<feature type="region of interest" description="Disordered" evidence="15">
    <location>
        <begin position="1359"/>
        <end position="1388"/>
    </location>
</feature>
<dbReference type="CDD" id="cd09904">
    <property type="entry name" value="H3TH_XPG"/>
    <property type="match status" value="1"/>
</dbReference>
<evidence type="ECO:0000256" key="4">
    <source>
        <dbReference type="ARBA" id="ARBA00022553"/>
    </source>
</evidence>
<comment type="cofactor">
    <cofactor evidence="1">
        <name>Mg(2+)</name>
        <dbReference type="ChEBI" id="CHEBI:18420"/>
    </cofactor>
</comment>
<keyword evidence="11" id="KW-0234">DNA repair</keyword>
<dbReference type="PANTHER" id="PTHR16171">
    <property type="entry name" value="DNA REPAIR PROTEIN COMPLEMENTING XP-G CELLS-RELATED"/>
    <property type="match status" value="1"/>
</dbReference>
<dbReference type="GO" id="GO:0000400">
    <property type="term" value="F:four-way junction DNA binding"/>
    <property type="evidence" value="ECO:0007669"/>
    <property type="project" value="UniProtKB-ARBA"/>
</dbReference>
<evidence type="ECO:0000256" key="12">
    <source>
        <dbReference type="ARBA" id="ARBA00023242"/>
    </source>
</evidence>
<evidence type="ECO:0000256" key="10">
    <source>
        <dbReference type="ARBA" id="ARBA00022842"/>
    </source>
</evidence>
<sequence length="1388" mass="158207">MGVHGLWRLIEPSGKPVPVESLENKILAVDVSIWLHQAIKGFQDAKGAPAVNAHLLGIFHRVCKLLYFKVKPVFVFDGGVPTLKKETIAKRNKLKYKNLSDADKIQKQLLNTLIKHSAVNKVLAEKAKAAVESTSPTKSNANESDNLFKLPEIKIDSTRSSSDEEQDSESAETDSGSPSKHWNLHNIDTKSEHFKLLPADVRHEILTDLKETRKQSSWGRLHELPTKSDDFAGFQMRRLLKRQEVQVALEEAEKEMGGHSLSLGELEEILKDQGVITKNSIGARIASDENTRYLYIRNIKQALEKARLDEEKKITSMKKEESSVKEVENDEENKPEKFSEKSTKADLELEEDLQKAIVLSLQDQPSSSGYTGRKKISEYSFLENFKDEDFETDESDEHESPDTLKISKLVAAQNYMIEYSGLNPNEIAKIISNNEGKISTKRKLKELNDEYLADQVDSKNKILKINSTNTGINLGTEDQETEVSGVSNTELKKSEVVDNSDYLEVISKQNIQCSSNTLNETLEDNFEKVQVLSDMIESSKMKADDPEISNAMQVQSDQVTVMSESEESEGDFNEVEDISFKETSSDKHVNVLEIKIETEDYVADDDLFADIFTPKIDEKIEDKTESKPLGDPVVEEPIMNKIDELKMNQIDEPIQLISETSIKQKVSNEDISDSKELLSKREPINLNEGSRLKLSDEELMKMKESLSKQQLELRNEQGLRERLGTNITDQMYKEAQDLLELFGLPYIVAPMEAEAQCAFLELASLTDGTITDDSDIWLFGGKTVYKNFFNQSKHVLEYRAEDIKHHFKLSREQMILLALLVGSDYTTGLQGVGPVTALEILAAFPSSCTASLTLSHEQLLIGLSEFKSWFTQSKNVARGKNSLRNKLKNVIFTDSFPSVQVVQAYLNPTVDTSEEKFSWSKPDFEGLSDFGRNKFGWSRNKSEEILKPVIKKIKESKYQSNLLNYFKIKHNLNAEEAQKLMSERVKSAVKKIGQDPKEDEDDENLKEKTKKKSKKIEKCDENLKGKITPKNKRKKSYSKHIDDIAKKQEKSIDVETHDLANKQKKIKIVKKTTKSNLKHIKDKTETHRRNSKNLEKIDSRDKTVLFSDDEFVDVDKLESFLDSVENEAKSARKNQKPIKKASKKFKEKNIPQSPQLPKTNVAIKNIELNYISNEELLNKDNIKMQSESHKDFNSIKCIKDKPEDSTASSTSINVEKDFKNTTLEYEVKDNSNMDTFKYVSQLVKEKYVVKKVEKEKIEKANKKLKTECENSASASKPNFSDKLDDELKLLKKTEILSQKRIEEIKKEAENKLQKEINKKKLITRKLHRKEVIPQREQDQKNVMRTRLRAIEVFRKSNIDPSRKKGVGYKVRTAKEDAGLSESSSDSDL</sequence>
<dbReference type="GO" id="GO:0008821">
    <property type="term" value="F:crossover junction DNA endonuclease activity"/>
    <property type="evidence" value="ECO:0007669"/>
    <property type="project" value="UniProtKB-ARBA"/>
</dbReference>
<feature type="domain" description="XPG N-terminal" evidence="17">
    <location>
        <begin position="1"/>
        <end position="98"/>
    </location>
</feature>
<dbReference type="GO" id="GO:0005634">
    <property type="term" value="C:nucleus"/>
    <property type="evidence" value="ECO:0007669"/>
    <property type="project" value="UniProtKB-SubCell"/>
</dbReference>
<dbReference type="FunFam" id="1.10.150.20:FF:000030">
    <property type="entry name" value="Flap endonuclease GEN-like 1"/>
    <property type="match status" value="1"/>
</dbReference>
<keyword evidence="19" id="KW-1185">Reference proteome</keyword>
<gene>
    <name evidence="18" type="ORF">WA026_006774</name>
</gene>
<dbReference type="Proteomes" id="UP001431783">
    <property type="component" value="Unassembled WGS sequence"/>
</dbReference>
<proteinExistence type="inferred from homology"/>
<evidence type="ECO:0000259" key="16">
    <source>
        <dbReference type="SMART" id="SM00484"/>
    </source>
</evidence>
<protein>
    <recommendedName>
        <fullName evidence="20">DNA repair protein complementing XP-G cells</fullName>
    </recommendedName>
</protein>
<dbReference type="SMART" id="SM00485">
    <property type="entry name" value="XPGN"/>
    <property type="match status" value="1"/>
</dbReference>
<keyword evidence="12" id="KW-0539">Nucleus</keyword>
<feature type="region of interest" description="Disordered" evidence="15">
    <location>
        <begin position="315"/>
        <end position="345"/>
    </location>
</feature>
<evidence type="ECO:0000256" key="11">
    <source>
        <dbReference type="ARBA" id="ARBA00023204"/>
    </source>
</evidence>
<name>A0AAW1UGB2_9CUCU</name>
<keyword evidence="10" id="KW-0460">Magnesium</keyword>
<evidence type="ECO:0000256" key="13">
    <source>
        <dbReference type="ARBA" id="ARBA00038112"/>
    </source>
</evidence>
<keyword evidence="7" id="KW-0255">Endonuclease</keyword>
<evidence type="ECO:0000256" key="5">
    <source>
        <dbReference type="ARBA" id="ARBA00022722"/>
    </source>
</evidence>
<dbReference type="InterPro" id="IPR001044">
    <property type="entry name" value="XPG/Rad2_eukaryotes"/>
</dbReference>
<dbReference type="SMART" id="SM00484">
    <property type="entry name" value="XPGI"/>
    <property type="match status" value="1"/>
</dbReference>
<dbReference type="InterPro" id="IPR006085">
    <property type="entry name" value="XPG_DNA_repair_N"/>
</dbReference>
<dbReference type="GO" id="GO:0003697">
    <property type="term" value="F:single-stranded DNA binding"/>
    <property type="evidence" value="ECO:0007669"/>
    <property type="project" value="InterPro"/>
</dbReference>
<dbReference type="InterPro" id="IPR008918">
    <property type="entry name" value="HhH2"/>
</dbReference>
<feature type="region of interest" description="Disordered" evidence="15">
    <location>
        <begin position="157"/>
        <end position="184"/>
    </location>
</feature>
<comment type="subcellular location">
    <subcellularLocation>
        <location evidence="2">Nucleus</location>
    </subcellularLocation>
</comment>